<organism evidence="2 3">
    <name type="scientific">Daphnia magna</name>
    <dbReference type="NCBI Taxonomy" id="35525"/>
    <lineage>
        <taxon>Eukaryota</taxon>
        <taxon>Metazoa</taxon>
        <taxon>Ecdysozoa</taxon>
        <taxon>Arthropoda</taxon>
        <taxon>Crustacea</taxon>
        <taxon>Branchiopoda</taxon>
        <taxon>Diplostraca</taxon>
        <taxon>Cladocera</taxon>
        <taxon>Anomopoda</taxon>
        <taxon>Daphniidae</taxon>
        <taxon>Daphnia</taxon>
    </lineage>
</organism>
<comment type="caution">
    <text evidence="2">The sequence shown here is derived from an EMBL/GenBank/DDBJ whole genome shotgun (WGS) entry which is preliminary data.</text>
</comment>
<reference evidence="2 3" key="1">
    <citation type="journal article" date="2023" name="Nucleic Acids Res.">
        <title>The hologenome of Daphnia magna reveals possible DNA methylation and microbiome-mediated evolution of the host genome.</title>
        <authorList>
            <person name="Chaturvedi A."/>
            <person name="Li X."/>
            <person name="Dhandapani V."/>
            <person name="Marshall H."/>
            <person name="Kissane S."/>
            <person name="Cuenca-Cambronero M."/>
            <person name="Asole G."/>
            <person name="Calvet F."/>
            <person name="Ruiz-Romero M."/>
            <person name="Marangio P."/>
            <person name="Guigo R."/>
            <person name="Rago D."/>
            <person name="Mirbahai L."/>
            <person name="Eastwood N."/>
            <person name="Colbourne J.K."/>
            <person name="Zhou J."/>
            <person name="Mallon E."/>
            <person name="Orsini L."/>
        </authorList>
    </citation>
    <scope>NUCLEOTIDE SEQUENCE [LARGE SCALE GENOMIC DNA]</scope>
    <source>
        <strain evidence="2">LRV0_1</strain>
    </source>
</reference>
<evidence type="ECO:0000313" key="3">
    <source>
        <dbReference type="Proteomes" id="UP001234178"/>
    </source>
</evidence>
<accession>A0ABQ9ZYQ1</accession>
<dbReference type="EMBL" id="JAOYFB010000014">
    <property type="protein sequence ID" value="KAK4017709.1"/>
    <property type="molecule type" value="Genomic_DNA"/>
</dbReference>
<evidence type="ECO:0000313" key="2">
    <source>
        <dbReference type="EMBL" id="KAK4017709.1"/>
    </source>
</evidence>
<evidence type="ECO:0000313" key="1">
    <source>
        <dbReference type="EMBL" id="KAK4013779.1"/>
    </source>
</evidence>
<keyword evidence="3" id="KW-1185">Reference proteome</keyword>
<sequence length="68" mass="7678">MEETHELPSIIANSKIQTPEAIIEQPFTRMTAPTPLTRIVAVGHRRFGLDPFEHLHLTQGRYADGVIK</sequence>
<protein>
    <submittedName>
        <fullName evidence="2">Uncharacterized protein</fullName>
    </submittedName>
</protein>
<gene>
    <name evidence="1" type="ORF">OUZ56_026332</name>
    <name evidence="2" type="ORF">OUZ56_033415</name>
</gene>
<dbReference type="Proteomes" id="UP001234178">
    <property type="component" value="Unassembled WGS sequence"/>
</dbReference>
<proteinExistence type="predicted"/>
<name>A0ABQ9ZYQ1_9CRUS</name>
<dbReference type="EMBL" id="JAOYFB010000004">
    <property type="protein sequence ID" value="KAK4013779.1"/>
    <property type="molecule type" value="Genomic_DNA"/>
</dbReference>